<dbReference type="EMBL" id="KQ998290">
    <property type="protein sequence ID" value="KZV42999.1"/>
    <property type="molecule type" value="Genomic_DNA"/>
</dbReference>
<proteinExistence type="predicted"/>
<dbReference type="Proteomes" id="UP000250235">
    <property type="component" value="Unassembled WGS sequence"/>
</dbReference>
<evidence type="ECO:0000313" key="1">
    <source>
        <dbReference type="EMBL" id="KZV42999.1"/>
    </source>
</evidence>
<protein>
    <submittedName>
        <fullName evidence="1">Uncharacterized protein</fullName>
    </submittedName>
</protein>
<accession>A0A2Z7C901</accession>
<keyword evidence="2" id="KW-1185">Reference proteome</keyword>
<dbReference type="AlphaFoldDB" id="A0A2Z7C901"/>
<organism evidence="1 2">
    <name type="scientific">Dorcoceras hygrometricum</name>
    <dbReference type="NCBI Taxonomy" id="472368"/>
    <lineage>
        <taxon>Eukaryota</taxon>
        <taxon>Viridiplantae</taxon>
        <taxon>Streptophyta</taxon>
        <taxon>Embryophyta</taxon>
        <taxon>Tracheophyta</taxon>
        <taxon>Spermatophyta</taxon>
        <taxon>Magnoliopsida</taxon>
        <taxon>eudicotyledons</taxon>
        <taxon>Gunneridae</taxon>
        <taxon>Pentapetalae</taxon>
        <taxon>asterids</taxon>
        <taxon>lamiids</taxon>
        <taxon>Lamiales</taxon>
        <taxon>Gesneriaceae</taxon>
        <taxon>Didymocarpoideae</taxon>
        <taxon>Trichosporeae</taxon>
        <taxon>Loxocarpinae</taxon>
        <taxon>Dorcoceras</taxon>
    </lineage>
</organism>
<gene>
    <name evidence="1" type="ORF">F511_41835</name>
</gene>
<evidence type="ECO:0000313" key="2">
    <source>
        <dbReference type="Proteomes" id="UP000250235"/>
    </source>
</evidence>
<name>A0A2Z7C901_9LAMI</name>
<reference evidence="1 2" key="1">
    <citation type="journal article" date="2015" name="Proc. Natl. Acad. Sci. U.S.A.">
        <title>The resurrection genome of Boea hygrometrica: A blueprint for survival of dehydration.</title>
        <authorList>
            <person name="Xiao L."/>
            <person name="Yang G."/>
            <person name="Zhang L."/>
            <person name="Yang X."/>
            <person name="Zhao S."/>
            <person name="Ji Z."/>
            <person name="Zhou Q."/>
            <person name="Hu M."/>
            <person name="Wang Y."/>
            <person name="Chen M."/>
            <person name="Xu Y."/>
            <person name="Jin H."/>
            <person name="Xiao X."/>
            <person name="Hu G."/>
            <person name="Bao F."/>
            <person name="Hu Y."/>
            <person name="Wan P."/>
            <person name="Li L."/>
            <person name="Deng X."/>
            <person name="Kuang T."/>
            <person name="Xiang C."/>
            <person name="Zhu J.K."/>
            <person name="Oliver M.J."/>
            <person name="He Y."/>
        </authorList>
    </citation>
    <scope>NUCLEOTIDE SEQUENCE [LARGE SCALE GENOMIC DNA]</scope>
    <source>
        <strain evidence="2">cv. XS01</strain>
    </source>
</reference>
<sequence length="166" mass="18362">MTSYSFPAFVLFGSALPICRIFRGCPEVVCIWGIVVELCCDYLVGIRWRIRIPLSGGAAEIKNWPRKAFNTSIKATKSYIGCYNLSPCWRLGVWLQPENSQGKSGSSRYAAVDPPIRSTTGINLPPSICTRRLDGFATDGITSARRSEQVRSRGGGAWWRGDGVWP</sequence>